<gene>
    <name evidence="1" type="ORF">JQ615_38695</name>
</gene>
<reference evidence="2" key="1">
    <citation type="journal article" date="2021" name="ISME J.">
        <title>Evolutionary origin and ecological implication of a unique nif island in free-living Bradyrhizobium lineages.</title>
        <authorList>
            <person name="Tao J."/>
        </authorList>
    </citation>
    <scope>NUCLEOTIDE SEQUENCE [LARGE SCALE GENOMIC DNA]</scope>
    <source>
        <strain evidence="2">SZCCT0434</strain>
    </source>
</reference>
<name>A0ABS5FWQ2_9BRAD</name>
<evidence type="ECO:0000313" key="1">
    <source>
        <dbReference type="EMBL" id="MBR0801292.1"/>
    </source>
</evidence>
<evidence type="ECO:0000313" key="2">
    <source>
        <dbReference type="Proteomes" id="UP001315278"/>
    </source>
</evidence>
<organism evidence="1 2">
    <name type="scientific">Bradyrhizobium jicamae</name>
    <dbReference type="NCBI Taxonomy" id="280332"/>
    <lineage>
        <taxon>Bacteria</taxon>
        <taxon>Pseudomonadati</taxon>
        <taxon>Pseudomonadota</taxon>
        <taxon>Alphaproteobacteria</taxon>
        <taxon>Hyphomicrobiales</taxon>
        <taxon>Nitrobacteraceae</taxon>
        <taxon>Bradyrhizobium</taxon>
    </lineage>
</organism>
<accession>A0ABS5FWQ2</accession>
<dbReference type="EMBL" id="JAFCJH010000076">
    <property type="protein sequence ID" value="MBR0801292.1"/>
    <property type="molecule type" value="Genomic_DNA"/>
</dbReference>
<sequence length="99" mass="10684">MGTSWVSIREALPWLRSLPSLDDMHRGPEGIFVNPFEAGAIGPDLFRAACDMGLEGMVSKRSDRPNRGSRSKQFASGIFPSIKTTAVGALYASDEGRLA</sequence>
<dbReference type="Proteomes" id="UP001315278">
    <property type="component" value="Unassembled WGS sequence"/>
</dbReference>
<protein>
    <recommendedName>
        <fullName evidence="3">ATP-dependent DNA ligase family profile domain-containing protein</fullName>
    </recommendedName>
</protein>
<comment type="caution">
    <text evidence="1">The sequence shown here is derived from an EMBL/GenBank/DDBJ whole genome shotgun (WGS) entry which is preliminary data.</text>
</comment>
<evidence type="ECO:0008006" key="3">
    <source>
        <dbReference type="Google" id="ProtNLM"/>
    </source>
</evidence>
<proteinExistence type="predicted"/>
<keyword evidence="2" id="KW-1185">Reference proteome</keyword>